<evidence type="ECO:0000259" key="1">
    <source>
        <dbReference type="PROSITE" id="PS50943"/>
    </source>
</evidence>
<comment type="caution">
    <text evidence="2">The sequence shown here is derived from an EMBL/GenBank/DDBJ whole genome shotgun (WGS) entry which is preliminary data.</text>
</comment>
<gene>
    <name evidence="2" type="ORF">EZ456_04395</name>
</gene>
<dbReference type="Pfam" id="PF01381">
    <property type="entry name" value="HTH_3"/>
    <property type="match status" value="1"/>
</dbReference>
<dbReference type="Proteomes" id="UP000293925">
    <property type="component" value="Unassembled WGS sequence"/>
</dbReference>
<evidence type="ECO:0000313" key="3">
    <source>
        <dbReference type="Proteomes" id="UP000293925"/>
    </source>
</evidence>
<organism evidence="2 3">
    <name type="scientific">Pedobacter psychrodurus</name>
    <dbReference type="NCBI Taxonomy" id="2530456"/>
    <lineage>
        <taxon>Bacteria</taxon>
        <taxon>Pseudomonadati</taxon>
        <taxon>Bacteroidota</taxon>
        <taxon>Sphingobacteriia</taxon>
        <taxon>Sphingobacteriales</taxon>
        <taxon>Sphingobacteriaceae</taxon>
        <taxon>Pedobacter</taxon>
    </lineage>
</organism>
<name>A0A4R0Q6Z4_9SPHI</name>
<dbReference type="EMBL" id="SJSO01000003">
    <property type="protein sequence ID" value="TCD28635.1"/>
    <property type="molecule type" value="Genomic_DNA"/>
</dbReference>
<evidence type="ECO:0000313" key="2">
    <source>
        <dbReference type="EMBL" id="TCD28635.1"/>
    </source>
</evidence>
<dbReference type="OrthoDB" id="674942at2"/>
<reference evidence="2 3" key="1">
    <citation type="submission" date="2019-02" db="EMBL/GenBank/DDBJ databases">
        <title>Pedobacter sp. RP-3-21 sp. nov., isolated from Arctic soil.</title>
        <authorList>
            <person name="Dahal R.H."/>
        </authorList>
    </citation>
    <scope>NUCLEOTIDE SEQUENCE [LARGE SCALE GENOMIC DNA]</scope>
    <source>
        <strain evidence="2 3">RP-3-21</strain>
    </source>
</reference>
<keyword evidence="3" id="KW-1185">Reference proteome</keyword>
<dbReference type="RefSeq" id="WP_131527684.1">
    <property type="nucleotide sequence ID" value="NZ_SJSO01000003.1"/>
</dbReference>
<dbReference type="CDD" id="cd00093">
    <property type="entry name" value="HTH_XRE"/>
    <property type="match status" value="1"/>
</dbReference>
<dbReference type="InterPro" id="IPR001387">
    <property type="entry name" value="Cro/C1-type_HTH"/>
</dbReference>
<dbReference type="SMART" id="SM00530">
    <property type="entry name" value="HTH_XRE"/>
    <property type="match status" value="1"/>
</dbReference>
<dbReference type="Gene3D" id="1.10.260.40">
    <property type="entry name" value="lambda repressor-like DNA-binding domains"/>
    <property type="match status" value="1"/>
</dbReference>
<protein>
    <submittedName>
        <fullName evidence="2">XRE family transcriptional regulator</fullName>
    </submittedName>
</protein>
<accession>A0A4R0Q6Z4</accession>
<proteinExistence type="predicted"/>
<dbReference type="SUPFAM" id="SSF47413">
    <property type="entry name" value="lambda repressor-like DNA-binding domains"/>
    <property type="match status" value="1"/>
</dbReference>
<sequence>MKNQTNEEQELIAQLGKRLKKLRLQKGYTNYEHFANEHGISRTQYGRYETGDNLKFLTLCKILKGMDVSLKDFFEEGFEDD</sequence>
<dbReference type="PROSITE" id="PS50943">
    <property type="entry name" value="HTH_CROC1"/>
    <property type="match status" value="1"/>
</dbReference>
<dbReference type="GO" id="GO:0003677">
    <property type="term" value="F:DNA binding"/>
    <property type="evidence" value="ECO:0007669"/>
    <property type="project" value="InterPro"/>
</dbReference>
<dbReference type="AlphaFoldDB" id="A0A4R0Q6Z4"/>
<dbReference type="InterPro" id="IPR010982">
    <property type="entry name" value="Lambda_DNA-bd_dom_sf"/>
</dbReference>
<feature type="domain" description="HTH cro/C1-type" evidence="1">
    <location>
        <begin position="19"/>
        <end position="73"/>
    </location>
</feature>